<evidence type="ECO:0000256" key="2">
    <source>
        <dbReference type="ARBA" id="ARBA00005084"/>
    </source>
</evidence>
<evidence type="ECO:0000313" key="15">
    <source>
        <dbReference type="Proteomes" id="UP001212841"/>
    </source>
</evidence>
<dbReference type="PROSITE" id="PS51257">
    <property type="entry name" value="PROKAR_LIPOPROTEIN"/>
    <property type="match status" value="1"/>
</dbReference>
<comment type="subcellular location">
    <subcellularLocation>
        <location evidence="1 11">Endoplasmic reticulum membrane</location>
        <topology evidence="1 11">Multi-pass membrane protein</topology>
    </subcellularLocation>
</comment>
<dbReference type="Gene3D" id="1.10.3270.10">
    <property type="entry name" value="HMGR, N-terminal domain"/>
    <property type="match status" value="1"/>
</dbReference>
<dbReference type="InterPro" id="IPR002202">
    <property type="entry name" value="HMG_CoA_Rdtase"/>
</dbReference>
<dbReference type="CDD" id="cd00643">
    <property type="entry name" value="HMG-CoA_reductase_classI"/>
    <property type="match status" value="1"/>
</dbReference>
<evidence type="ECO:0000256" key="12">
    <source>
        <dbReference type="SAM" id="MobiDB-lite"/>
    </source>
</evidence>
<dbReference type="PRINTS" id="PR00071">
    <property type="entry name" value="HMGCOARDTASE"/>
</dbReference>
<dbReference type="InterPro" id="IPR004554">
    <property type="entry name" value="HMG_CoA_Rdtase_eu_arc"/>
</dbReference>
<organism evidence="14 15">
    <name type="scientific">Rhizophlyctis rosea</name>
    <dbReference type="NCBI Taxonomy" id="64517"/>
    <lineage>
        <taxon>Eukaryota</taxon>
        <taxon>Fungi</taxon>
        <taxon>Fungi incertae sedis</taxon>
        <taxon>Chytridiomycota</taxon>
        <taxon>Chytridiomycota incertae sedis</taxon>
        <taxon>Chytridiomycetes</taxon>
        <taxon>Rhizophlyctidales</taxon>
        <taxon>Rhizophlyctidaceae</taxon>
        <taxon>Rhizophlyctis</taxon>
    </lineage>
</organism>
<dbReference type="GO" id="GO:0004420">
    <property type="term" value="F:hydroxymethylglutaryl-CoA reductase (NADPH) activity"/>
    <property type="evidence" value="ECO:0007669"/>
    <property type="project" value="UniProtKB-EC"/>
</dbReference>
<dbReference type="InterPro" id="IPR053958">
    <property type="entry name" value="HMGCR/SNAP/NPC1-like_SSD"/>
</dbReference>
<dbReference type="Gene3D" id="3.30.70.420">
    <property type="entry name" value="Hydroxymethylglutaryl-CoA reductase, class I/II, NAD/NADP-binding domain"/>
    <property type="match status" value="1"/>
</dbReference>
<keyword evidence="4 11" id="KW-0812">Transmembrane</keyword>
<evidence type="ECO:0000259" key="13">
    <source>
        <dbReference type="PROSITE" id="PS50156"/>
    </source>
</evidence>
<feature type="region of interest" description="Disordered" evidence="12">
    <location>
        <begin position="621"/>
        <end position="654"/>
    </location>
</feature>
<comment type="catalytic activity">
    <reaction evidence="11">
        <text>(R)-mevalonate + 2 NADP(+) + CoA = (3S)-3-hydroxy-3-methylglutaryl-CoA + 2 NADPH + 2 H(+)</text>
        <dbReference type="Rhea" id="RHEA:15989"/>
        <dbReference type="ChEBI" id="CHEBI:15378"/>
        <dbReference type="ChEBI" id="CHEBI:36464"/>
        <dbReference type="ChEBI" id="CHEBI:43074"/>
        <dbReference type="ChEBI" id="CHEBI:57287"/>
        <dbReference type="ChEBI" id="CHEBI:57783"/>
        <dbReference type="ChEBI" id="CHEBI:58349"/>
        <dbReference type="EC" id="1.1.1.34"/>
    </reaction>
</comment>
<keyword evidence="8 11" id="KW-0560">Oxidoreductase</keyword>
<dbReference type="GO" id="GO:0050661">
    <property type="term" value="F:NADP binding"/>
    <property type="evidence" value="ECO:0007669"/>
    <property type="project" value="InterPro"/>
</dbReference>
<feature type="domain" description="SSD" evidence="13">
    <location>
        <begin position="276"/>
        <end position="441"/>
    </location>
</feature>
<dbReference type="InterPro" id="IPR023074">
    <property type="entry name" value="HMG_CoA_Rdtase_cat_sf"/>
</dbReference>
<dbReference type="GO" id="GO:0006696">
    <property type="term" value="P:ergosterol biosynthetic process"/>
    <property type="evidence" value="ECO:0007669"/>
    <property type="project" value="TreeGrafter"/>
</dbReference>
<evidence type="ECO:0000313" key="14">
    <source>
        <dbReference type="EMBL" id="KAJ3040415.1"/>
    </source>
</evidence>
<dbReference type="PROSITE" id="PS00066">
    <property type="entry name" value="HMG_COA_REDUCTASE_1"/>
    <property type="match status" value="1"/>
</dbReference>
<dbReference type="GO" id="GO:0008299">
    <property type="term" value="P:isoprenoid biosynthetic process"/>
    <property type="evidence" value="ECO:0007669"/>
    <property type="project" value="InterPro"/>
</dbReference>
<reference evidence="14" key="1">
    <citation type="submission" date="2020-05" db="EMBL/GenBank/DDBJ databases">
        <title>Phylogenomic resolution of chytrid fungi.</title>
        <authorList>
            <person name="Stajich J.E."/>
            <person name="Amses K."/>
            <person name="Simmons R."/>
            <person name="Seto K."/>
            <person name="Myers J."/>
            <person name="Bonds A."/>
            <person name="Quandt C.A."/>
            <person name="Barry K."/>
            <person name="Liu P."/>
            <person name="Grigoriev I."/>
            <person name="Longcore J.E."/>
            <person name="James T.Y."/>
        </authorList>
    </citation>
    <scope>NUCLEOTIDE SEQUENCE</scope>
    <source>
        <strain evidence="14">JEL0318</strain>
    </source>
</reference>
<dbReference type="Gene3D" id="3.90.770.10">
    <property type="entry name" value="3-hydroxy-3-methylglutaryl-coenzyme A Reductase, Chain A, domain 2"/>
    <property type="match status" value="1"/>
</dbReference>
<evidence type="ECO:0000256" key="5">
    <source>
        <dbReference type="ARBA" id="ARBA00022824"/>
    </source>
</evidence>
<dbReference type="InterPro" id="IPR009029">
    <property type="entry name" value="HMG_CoA_Rdtase_sub-bd_dom_sf"/>
</dbReference>
<evidence type="ECO:0000256" key="3">
    <source>
        <dbReference type="ARBA" id="ARBA00007661"/>
    </source>
</evidence>
<dbReference type="NCBIfam" id="TIGR00920">
    <property type="entry name" value="2A060605"/>
    <property type="match status" value="1"/>
</dbReference>
<evidence type="ECO:0000256" key="8">
    <source>
        <dbReference type="ARBA" id="ARBA00023002"/>
    </source>
</evidence>
<dbReference type="Pfam" id="PF12349">
    <property type="entry name" value="Sterol-sensing"/>
    <property type="match status" value="1"/>
</dbReference>
<feature type="transmembrane region" description="Helical" evidence="11">
    <location>
        <begin position="277"/>
        <end position="298"/>
    </location>
</feature>
<evidence type="ECO:0000256" key="7">
    <source>
        <dbReference type="ARBA" id="ARBA00022989"/>
    </source>
</evidence>
<accession>A0AAD5S4N3</accession>
<keyword evidence="5 11" id="KW-0256">Endoplasmic reticulum</keyword>
<dbReference type="GO" id="GO:0005778">
    <property type="term" value="C:peroxisomal membrane"/>
    <property type="evidence" value="ECO:0007669"/>
    <property type="project" value="TreeGrafter"/>
</dbReference>
<comment type="pathway">
    <text evidence="2 11">Metabolic intermediate biosynthesis; (R)-mevalonate biosynthesis; (R)-mevalonate from acetyl-CoA: step 3/3.</text>
</comment>
<keyword evidence="9 11" id="KW-0472">Membrane</keyword>
<feature type="transmembrane region" description="Helical" evidence="11">
    <location>
        <begin position="331"/>
        <end position="351"/>
    </location>
</feature>
<evidence type="ECO:0000256" key="6">
    <source>
        <dbReference type="ARBA" id="ARBA00022857"/>
    </source>
</evidence>
<dbReference type="GO" id="GO:0015936">
    <property type="term" value="P:coenzyme A metabolic process"/>
    <property type="evidence" value="ECO:0007669"/>
    <property type="project" value="InterPro"/>
</dbReference>
<dbReference type="NCBIfam" id="TIGR00533">
    <property type="entry name" value="HMG_CoA_R_NADP"/>
    <property type="match status" value="1"/>
</dbReference>
<dbReference type="Pfam" id="PF00368">
    <property type="entry name" value="HMG-CoA_red"/>
    <property type="match status" value="1"/>
</dbReference>
<dbReference type="FunFam" id="1.10.3270.10:FF:000001">
    <property type="entry name" value="3-hydroxy-3-methylglutaryl coenzyme A reductase"/>
    <property type="match status" value="1"/>
</dbReference>
<name>A0AAD5S4N3_9FUNG</name>
<dbReference type="PANTHER" id="PTHR10572">
    <property type="entry name" value="3-HYDROXY-3-METHYLGLUTARYL-COENZYME A REDUCTASE"/>
    <property type="match status" value="1"/>
</dbReference>
<comment type="similarity">
    <text evidence="3 11">Belongs to the HMG-CoA reductase family.</text>
</comment>
<feature type="transmembrane region" description="Helical" evidence="11">
    <location>
        <begin position="500"/>
        <end position="520"/>
    </location>
</feature>
<dbReference type="PROSITE" id="PS00318">
    <property type="entry name" value="HMG_COA_REDUCTASE_2"/>
    <property type="match status" value="1"/>
</dbReference>
<dbReference type="Proteomes" id="UP001212841">
    <property type="component" value="Unassembled WGS sequence"/>
</dbReference>
<dbReference type="PROSITE" id="PS50065">
    <property type="entry name" value="HMG_COA_REDUCTASE_4"/>
    <property type="match status" value="1"/>
</dbReference>
<keyword evidence="7 11" id="KW-1133">Transmembrane helix</keyword>
<dbReference type="GO" id="GO:0005789">
    <property type="term" value="C:endoplasmic reticulum membrane"/>
    <property type="evidence" value="ECO:0007669"/>
    <property type="project" value="UniProtKB-SubCell"/>
</dbReference>
<evidence type="ECO:0000256" key="11">
    <source>
        <dbReference type="RuleBase" id="RU361219"/>
    </source>
</evidence>
<dbReference type="InterPro" id="IPR023076">
    <property type="entry name" value="HMG_CoA_Rdtase_CS"/>
</dbReference>
<feature type="transmembrane region" description="Helical" evidence="11">
    <location>
        <begin position="21"/>
        <end position="40"/>
    </location>
</feature>
<dbReference type="EC" id="1.1.1.34" evidence="11"/>
<dbReference type="SUPFAM" id="SSF56542">
    <property type="entry name" value="Substrate-binding domain of HMG-CoA reductase"/>
    <property type="match status" value="1"/>
</dbReference>
<dbReference type="PANTHER" id="PTHR10572:SF24">
    <property type="entry name" value="3-HYDROXY-3-METHYLGLUTARYL-COENZYME A REDUCTASE"/>
    <property type="match status" value="1"/>
</dbReference>
<dbReference type="EMBL" id="JADGJD010001560">
    <property type="protein sequence ID" value="KAJ3040415.1"/>
    <property type="molecule type" value="Genomic_DNA"/>
</dbReference>
<dbReference type="FunFam" id="3.30.70.420:FF:000001">
    <property type="entry name" value="3-hydroxy-3-methylglutaryl coenzyme A reductase"/>
    <property type="match status" value="1"/>
</dbReference>
<feature type="transmembrane region" description="Helical" evidence="11">
    <location>
        <begin position="419"/>
        <end position="441"/>
    </location>
</feature>
<feature type="non-terminal residue" evidence="14">
    <location>
        <position position="1130"/>
    </location>
</feature>
<dbReference type="SUPFAM" id="SSF55035">
    <property type="entry name" value="NAD-binding domain of HMG-CoA reductase"/>
    <property type="match status" value="1"/>
</dbReference>
<protein>
    <recommendedName>
        <fullName evidence="11">3-hydroxy-3-methylglutaryl coenzyme A reductase</fullName>
        <shortName evidence="11">HMG-CoA reductase</shortName>
        <ecNumber evidence="11">1.1.1.34</ecNumber>
    </recommendedName>
</protein>
<dbReference type="FunFam" id="3.90.770.10:FF:000001">
    <property type="entry name" value="3-hydroxy-3-methylglutaryl coenzyme A reductase"/>
    <property type="match status" value="1"/>
</dbReference>
<evidence type="ECO:0000256" key="1">
    <source>
        <dbReference type="ARBA" id="ARBA00004477"/>
    </source>
</evidence>
<evidence type="ECO:0000256" key="9">
    <source>
        <dbReference type="ARBA" id="ARBA00023136"/>
    </source>
</evidence>
<dbReference type="InterPro" id="IPR004816">
    <property type="entry name" value="HMG_CoA_Rdtase_metazoan"/>
</dbReference>
<comment type="caution">
    <text evidence="14">The sequence shown here is derived from an EMBL/GenBank/DDBJ whole genome shotgun (WGS) entry which is preliminary data.</text>
</comment>
<dbReference type="AlphaFoldDB" id="A0AAD5S4N3"/>
<dbReference type="InterPro" id="IPR009023">
    <property type="entry name" value="HMG_CoA_Rdtase_NAD(P)-bd_sf"/>
</dbReference>
<evidence type="ECO:0000256" key="4">
    <source>
        <dbReference type="ARBA" id="ARBA00022692"/>
    </source>
</evidence>
<keyword evidence="10" id="KW-0325">Glycoprotein</keyword>
<dbReference type="InterPro" id="IPR000731">
    <property type="entry name" value="SSD"/>
</dbReference>
<evidence type="ECO:0000256" key="10">
    <source>
        <dbReference type="ARBA" id="ARBA00023180"/>
    </source>
</evidence>
<dbReference type="PROSITE" id="PS50156">
    <property type="entry name" value="SSD"/>
    <property type="match status" value="1"/>
</dbReference>
<dbReference type="SUPFAM" id="SSF82866">
    <property type="entry name" value="Multidrug efflux transporter AcrB transmembrane domain"/>
    <property type="match status" value="1"/>
</dbReference>
<gene>
    <name evidence="14" type="primary">HMG1</name>
    <name evidence="14" type="ORF">HK097_002572</name>
</gene>
<proteinExistence type="inferred from homology"/>
<keyword evidence="6 11" id="KW-0521">NADP</keyword>
<dbReference type="PROSITE" id="PS01192">
    <property type="entry name" value="HMG_COA_REDUCTASE_3"/>
    <property type="match status" value="1"/>
</dbReference>
<dbReference type="InterPro" id="IPR023282">
    <property type="entry name" value="HMG_CoA_Rdtase_N"/>
</dbReference>
<feature type="transmembrane region" description="Helical" evidence="11">
    <location>
        <begin position="305"/>
        <end position="325"/>
    </location>
</feature>
<sequence length="1130" mass="119984">MLVRRIITPLVRASARHPLETIAFCLLVASSCYFSLIHFFQQADTQASFPLRKARVAITGQQLIHLDLAGATADLSSTSQSLLLKQVVVDAPKFAAYLPEEGVLTRPFLQTALSLQKTIEEISVKDASGTTHKFSDLCHRLSGECLSTSPLTLLWGADSGKIDTDHDPIATLTAAISAQESPASADLIKSMFGNIKTSGKDRIRSAQSLVLSYVLDVTTPEKAELAKLWETKVDSVRTNKLFPEYAAVYPDGQEVPLLEDLKWRVSELWESSSRTDILVMGISFILMHATFVTLFANMRKLGSKFSLGFTVLINGTFALLVALVITKAMGITLSIVQFSEAIPFLVITIGFEKPYVLAKAIMQSQQGKDGKPATVREKVVQGALAVGPSLLMDYLIEGAVLGLGGLSGIRGGLPDFCMIAAFILLFDCVFLFTLFLSVLTLKLELARIRESSAEKTSDAMLSKPASASGARGSHGFDLTSIAASVKDGNEQNTLVSRFKLMLILAFLAVHALNASASYSYGSASLSSDFDIGTSSATPLLRRIQSGVTTEEATTVVNIAVPYVLYSREIMDEARALTPFSEQVNAIYSMLPQSMWMAVAALLSVVAAARFVTSSIHNKQVEPAPVAQPATEPVESKPVTKPAPPATEPTTPVTPVTPVERFKATVDLPKVDSAVDIANGGKARPIDECVAILKASGPEALNDVEVIAMVDAGKIAPYALEKVLQNYVRAVKLRRILIARQSRSDLAASSLPVEHYDYSKVMGQCCENVIGYLPIPVGVAGPYTVDGEVFQIPMATTEGCLVASCSRGCKAISMGGGARTALLADGMTRGPVVGFPNVTRAAEAKKWLEGEGRDLVESEFNSTSRFARLRKLKVAVAGRLVYVRFSASTGDAMGMNMISKGVEKALEALSAQFPDMEVVAISGNYCTDKKPAAINWIEGRGKSVVSECIVPKKVVESVLKTSTKALVELNISKNLVGSAMAGSVGGFNAHAANILTAVYLATGQDPAQNVESSQCITLMEEINDGDLYMTCTMPCVEVGTVGGGTALPPQAACLDMLGVRGANYDEPGANAQKLARLICAAVMAGELSLCSALAAGHLVKSHMAHNRAGGNAAAPAPAQLVRAATAPVVGS</sequence>
<keyword evidence="15" id="KW-1185">Reference proteome</keyword>